<dbReference type="InterPro" id="IPR009081">
    <property type="entry name" value="PP-bd_ACP"/>
</dbReference>
<dbReference type="PROSITE" id="PS50075">
    <property type="entry name" value="CARRIER"/>
    <property type="match status" value="6"/>
</dbReference>
<organism evidence="6 7">
    <name type="scientific">Gordonia araii NBRC 100433</name>
    <dbReference type="NCBI Taxonomy" id="1073574"/>
    <lineage>
        <taxon>Bacteria</taxon>
        <taxon>Bacillati</taxon>
        <taxon>Actinomycetota</taxon>
        <taxon>Actinomycetes</taxon>
        <taxon>Mycobacteriales</taxon>
        <taxon>Gordoniaceae</taxon>
        <taxon>Gordonia</taxon>
    </lineage>
</organism>
<dbReference type="Pfam" id="PF00668">
    <property type="entry name" value="Condensation"/>
    <property type="match status" value="7"/>
</dbReference>
<dbReference type="PANTHER" id="PTHR45527:SF1">
    <property type="entry name" value="FATTY ACID SYNTHASE"/>
    <property type="match status" value="1"/>
</dbReference>
<dbReference type="PROSITE" id="PS00455">
    <property type="entry name" value="AMP_BINDING"/>
    <property type="match status" value="4"/>
</dbReference>
<dbReference type="InterPro" id="IPR023213">
    <property type="entry name" value="CAT-like_dom_sf"/>
</dbReference>
<dbReference type="GO" id="GO:0005829">
    <property type="term" value="C:cytosol"/>
    <property type="evidence" value="ECO:0007669"/>
    <property type="project" value="TreeGrafter"/>
</dbReference>
<dbReference type="EMBL" id="BAEE01000011">
    <property type="protein sequence ID" value="GAB08434.1"/>
    <property type="molecule type" value="Genomic_DNA"/>
</dbReference>
<dbReference type="InterPro" id="IPR025110">
    <property type="entry name" value="AMP-bd_C"/>
</dbReference>
<dbReference type="InterPro" id="IPR000873">
    <property type="entry name" value="AMP-dep_synth/lig_dom"/>
</dbReference>
<dbReference type="OrthoDB" id="5475787at2"/>
<dbReference type="InterPro" id="IPR020806">
    <property type="entry name" value="PKS_PP-bd"/>
</dbReference>
<evidence type="ECO:0000256" key="1">
    <source>
        <dbReference type="ARBA" id="ARBA00001957"/>
    </source>
</evidence>
<dbReference type="Gene3D" id="3.40.50.12780">
    <property type="entry name" value="N-terminal domain of ligase-like"/>
    <property type="match status" value="2"/>
</dbReference>
<dbReference type="GO" id="GO:0072330">
    <property type="term" value="P:monocarboxylic acid biosynthetic process"/>
    <property type="evidence" value="ECO:0007669"/>
    <property type="project" value="UniProtKB-ARBA"/>
</dbReference>
<sequence length="6932" mass="727713">MPETQMRIAALWGSSGEEQPVRALIAAAAETAPAAVAFAGAGGPIEFGVLAERVESTAQIFEASGVDAEAAVAAAITPLAVPPGSAQAETASRVAAAVADIRSAAAGILGTTEWTTLPPLLRSAAHRHPDRVAVVDEAGASRTYADLDWSSDRIAAALARAGVTRDAVVALAFPPTADMIVAILGVLKSGAAYVALDLASPAERIAYVVADSQAVSVVADDTSIGALPALDVPVERFGDLVAADAADAAEVVPVGPGPESAAYVIYTSGSTGQPKGVVVQHNSAVRFLRSMQELVPFTADDTIGLFASYTFDASVWSMWSALAHGGRLIVVGTDTRASPDLLAGLIERESITSINLTPSVFYPFTDAVRPGGRVALSDSLRYLHLAGEALDIQAVRGWFDDREQDGREVRLFNIYGPTEATVQVTLRALTPDYLAEAATADIGFAIPGTEVTILDDRLRPVPDGVPGEIYVCGPLVTRGYLRRFGLTAASFVADPLAGSTSPSGVSLPPGARMYRTGDMGLRRGGAIEYLGRRDGQVKLRGYRIELGEVEAALAAAPTVVAAGAAVREADGGQQVLVGYVVSDAAPPDTQAIRDSVRAHLPGYMVPDVVLPLDALPLSTSGKLDRAALPAPDFGVEAEYVEPATDAERDMVRIVEEVLGVSPISVTASIFDLGGNSLIAAQVAALCGEELDLAVSVRDVFDAPTVRELASRVAGSHRARRPELVAHEPRPAVIPLSHAQRRIWFISELDPETAIYNMPLVLRFDGTLDPAALAGAFDDVVARHEVMRTRFGVEDGVPYQEVLVHGSYAPDVAIDPPTRLEPGRAPLDAAVAEVAGRGFDLRAAPPVRARLFQRGPDDFIFVLIVHHVIADGASLAPLSGDLVAAYVARTAGEEPRWPALPVQYADFTLWSHELLGDPDSPASVAGGQLGFWEKELAGVPEAMALPTDRPRPPVQSQRAAAHAFDVDPRLVELLDDFARHRQTSRFMVLHALWAALLHRLTGDRDIVIGTPYTGRGERALDDLVGMFINTVALRTPVDPAATFAELVSTVRARDLAALDNSDVPFDLVVERVDPARSTSHAPIFQVMLLLHEADDASFALPGVAAEIVEVYRDLTDNDMAITFIERGAGEESGLHGVVEYNTDLFDETTIRSFTTMFDVVARELLTAPETPVGDAVLLAPAQRDAVLTADRGARIDVPDWTLADAVAAQIAATPDAIALSHRDRDVTYREFGARVATLARELIGAGVGPDVAVAVCIPRSVEMMVAIHAVVAAGGQYVPIDVDTPAERFDYMVETAGARVVLISAHEQRPAALGTADDAVRILPVDAEAPVDERVAPVTDTERLAPLRTDHAVYTIFTSGSTGRPKGVTLPHDAVVNRLHWGLHQLPITGAGSAASGPNHHESDDLVVLKTPYTFDCSAAEIFAPLMNGTPLLVADADGHLDPVYMAELMAQRGVTMAHFVPSMLAVFLELAGESRLARLDRLRIISTTGEALPPSVAAQVRAALPHVTLYNLYGPTEAAIEITYAEIGDDIGHTVPIGVPVWNSSAHVLDPRLHPVPDGVAGELYVGGVQLARGYAARPDLTADRFVADPFAGESAPPGARLYRTGDLVRRNRSGDLEYLGRTDFQVKLRGQRVELGEIEAALTQAPGVVHAAATVAKGPDGGEHLVAYLAGAPEEGGAAAIDLAAVKAAIAGPLPEFMRPTVWMLLDEAPRNSAGKLDRNALPPPEFTAGEYVAPATPAEKEIAEIVAEVIGTERVGVTDSFFDVGGNSLSATRVMARVGEAFGVDLGVRALFDAPTVRELARVVDEETGGQSSTSASVPLVAQERPERIPLSFAQQRMWFINQFDTSSAAYNIPVVLDVTESGTGAGSGSERAESGTGSLDLAALRLAAHDVLARHEVLRTTYPADENGQPYQLIADSADAAERLDFAVVEAGDPAGVVAEEVGRGFDVSVQLPIRIRLIRQEPDRSTLVVVLHHIAADGESGPVLAADLVTAYRARAVGDAPGWAPLPIQYADYALWQTAVLGSDDDDDSLGARQTGFWTAELAGVPEVLDLPADRPRPESSSGASGSVDFGVGADVRDRLVELGREHGASLFMVAHAAVATLLARLSATTDITIATPVAGRGLGALDRLVGMFVNTLVLRSEFDPASTAGDLLVQIRDRDLAAFDHADLPFEKVVEAIDPVRSDSFGPLAQVLLVFVAAEQRPITVDGLTLTPVDPGAGAAKFDLTFGVADRQGAGLGGSLVYAADLFDESTARWFARGLEAVLTALARTGGTLRLGDVDLLDDAQHRAVAAASVGPAVPLLPETIPDAVDAALRGNPDAIGLVTDDAEVANGRFAGLVAHYARILIAEHGVGPDVAVAVCMPRGLGMVLAIHAVLAAGGQYVPVDTSLPPDRADYMFDDAQVRVVLLAPGDEPAPMAGRTIATVAVDPDAAVTPESSAPLRAVERLAPLRGDNAAYTIFTSGSTGRPKGVTVSQRSVLNRLRWGLATFPLGADDTVILKTPYTFDVSVPELFAPLLAGARMFIARDGGHADPDYLIDVLETKGITSVHFVPSMLAVFLDVVDDSRLRALTGIRYVFASGEALPASLAKRTREIWPSSGLHDLFGPTEAAVEVSHADLDVVGHTVPIGYPIWNTATYVLDSRLAPVGTGVPGELYLGGVQLARGYAARPDQTADRFVADPFAGSTTPGRAERGGHWSGVSIPSGARMYRTGDLVARNADGALEYLGRTDFQVKLRGQRIELGEVESVLAAVPGVVHAAATVASAPTGAEHLVAYLSGHSDIDLDEAKSSVAQALPEYMVPTVWQVLDEVTLNSAGKLDRRALPEPDFASAVAGADPVAPRSAAERRIADIVAGVLGVDRVGVTDSFFALGGDSIMSIQLSSLLRAEGFELGPRDIFEQRTVRGLAALASTAEATVLDELPGGGIGEVDLTPTISWMLENSPRPGAFRDYSQALVLALPAEVDDDGVVTALDAVIARHPMLSARLADGGDGRATMTAGNDVGSVADRLTVASSPAVVGSAEFDDALRAGHREALARLDPASGAMVAAAVVRADSGVGRLILAIHHAVVDAVSWRGIVGDLVAASARLGAGEPADLPPASGTSMRRWARALAELGEKRRNEIPLWREHLPISPALALPEPGLVAETSNIAVTVPSEVTETVLTRVADAFRAGVDDVLLAALLIAVARLDGGSAESAAVLVEGHGRVESVAPGADLSSTVGWFTSVSPVAVGTADLLRDDLVRAVKAVKEAVAARPDDGIGFGPLRWGPGADPDLAHRPLPPIVFNYLGAATAGAAAAGGVDEIAFAPVADAPALPGTITGEMIAPALAANVNTVSDPTGRRFAIDLAAPERVLDAAALTALGESMSQILADLVDEVSERDPGPSPSDLPGLDLDQDEIDAIRAAHPGAEIWPLSPLQHGLLFQSELAAESAGGTDPYLMQAVVELRGDLDGQRLRAAAQQLLDRTAVLRSAYRRTANGQGVAVVAPHVEAPWRTVDLRDIDDERARSAADEVARDEGCARFDLAHSPLIRFVHVLLPGEASKLVITNHHLLADGWSSPLVLGELFASYADPARADTGERTDYRDFLEWVAGRDEEASRQAWREFLADVSGPTLVAPRTPRPDEVSVDHRITLGPETTAKLTRFGREHEITTATLLQFAWAVVLHRFTGADTVIFGETVSGRPPELAGAESMIGLLINTVPVAVTVDGDATVLDALGDLGRRKAGVLEHQHLSLTAITAAAAGPKASSPLFDTLTVYESYPVDARGLSAAGEALGVHIADATASDSTHYPLTLAAAPDTGDGVADIALTLKYLPSLFSRDEAASFAAAVTSVLAAVAEGDGRRVADLPLVAPDAPAGPPLRPGVEPVLLRDLFAVAASKHRGRVAVIAGSSSMTYRKLDEASNRLARVLLEDGVGPEVLVALAIPRSVELLIAIWAVAKTGGGYVPIDPDYPPARVTAMLEDCGAETGLTTSAADGLPGLPGGDWHRIDGGDLVTRYRAADSGPLAKADLPPTSVDNTAYVIFTSGSTGRPKGVAVTHRGLANFATQEARRSGVGEGARVLGFASPSFDASVLEYLLATISGGALVYRSADAVGGEALERVVAGKAVTHGFLTPSVVASLDPDVWESLHALFVGGEAVPESLVEQWASAGRRVQNLYGPTETTIGITISDPLQPREPVVLGEPLDGVGLMVLDDRLRPVPHGFPGELYVYGNALSRGYLERPGLTADRFVANPYTPGSRMYRTGDLVTWCGDPRDRLVLRYHGRNDDQIKLRGLRLELGEIEAALARADGVTAAVVVGVRADGAIAEPGDNVVSALAAYIVAGPEVDIDSVREQIAADLPAHAVPSTITPIGTLPLTPVGKLDRRALPAPTIAAGGAGRVEPAGPVESAIAGIFAELLGTDDVGATDSFFLLGGNSLSAAQLVARVGHAFDTRIGIADLFDAPTVRGLAAVVGESTAPALPPITPGSSAETPIPLTYAQQRIWFINRYDPDSGAYNIPVLLRMRGAVDIDRLRAALLRVMTRQTVLRTVFPIDSDGRPRQQPVSADVADQRLDWAVVDTADAARAAFSDGFDLTRDLPIRVRIVREGPDSAVVAIVVHHIAADGQSMPVLARDLLAAYGARGGGPGEEPEVTYGDYARWQRENLGAVDEPESVLGRQWDYWRQRLAGLPEVTDLPMDRPRGAEFDPAGGRLTVTIDPDAVNSLRRLAEDTGTTVFMVLHAALTVLVARLTGSGDVVVGTAVAGRGDRALDALVGMFVNTVILRTAVDPSHTAAEVLASVKATDVEAMAHADLPFEELVEALAPARSRSHSPLFQIGLNHVLVAADTATTLEVDGVAVEQIDPGPLPAKVDLTVDVRESVDAGEPIRAEFTYATALFDEETVAGFAGAWQAILSAMTADPSMPVGDVELLPEGLGGELVPAHGPAPSAPATVRELLASVGPDPSRAAVVEGDVAVSYADFEARTNRLARLLVERGIGAGDVVAVAMRRSIDSVAATWAVLKAGAAYLPVDPRLPSARVTGMLDDAQVRFGLTRTVESGFSAPGEWVAVDSAETVEALSRQDATPVSDAELVRVPTVDDVAYVVFTSGSTGRPKGVAVTHRGIANLVGSLRGLTGTEVAEPRVLHVASPSFDAAFFEMAWAYFGGATLVVSPADVFGGRELAGVIAGGAVTHAVITPSVLRTVEASGVPGLRVIATAGEELLPELVRSWTGRRFMNLYGPTETTVWATVSEAAPDEPVVIGRPVAGIGAMVLDARLRPVLPGVVGELYLAGDQLAAGYLGRPGLTAGTFVACPFGPPGSRMYATGDLVRWRSAGGQWQLEFAGRDDFQVKVNGQRVELGEIDAVIGSYAGVASTVTVGNDDQNGVTRLVTYVVGTSLDVETAPALIVDHAREHLPTYMVPSAVVVLDALPLTAVGKLDRTALPTPEFGAQTPFEEPGTPTEHAVAEVFAAITGADRRVGARDSFFDLGGTSLAATRAAAQLADRLGVDVTVRDLFDEPEVAGLARLLGARDRRTSPPLGPRDRPTPLPLSATQRRMWFLNQFDTDSAAYNIPIPVRLRGELDPAVLREAVGDVMARHEVLRTVYPSGTDGPRQEILAADTARARLDAAAVGSSAELLAAAGQGFDVGEQLPLRVRWHQHAEDGEPILDLLVVVHHIAFDGQSAPVFVGDLVAAYQRRAGAGSEASGQAPLPVQYADYVLWQLEVLGDVTDPDSEMARQFAHWRERLADLPAVTNLPMDRPRPAVADQRGARLRIPIDESTVAGLAELAARHGVTTFMTHHALLSVLVARMAATDDVVIGTPIDGRTETALHGLVGMFVNTLVLRTRVDAGMRLDELLAHVRGVDVEAFDNAAVHFEQLVEALAPERSTAHAPLFQIALAVTDASAQPSGSVELERAGVRVEPLPADVDEEKVDLTLSVVTGGERDENYLEFSYATALFDESTVRRFAQVWQRIATAAIADPGVPVGDIDIVGSTTEGATSAHSGGRVDATKERPYRDPVGRGPGPGGLDTPTRSARRHSTTEGATTAHLGDSTTEGATTAHLGDSTTEGATTAHLGDSTTEGATAAHLGGRVDATEERPYRDPVGRVPGEPASQVYRDLVGRVPGEPASQVYRDPVSETGTLVDILASRDLDPSHPALICGDAQLDYAEFESRTNRVARALIARGVGPEDVVAVGIVRSIDFVVAVWGIVKSGAAYLPIDPAYPEQRIAYMLDDSRAALGITAEGALDAADGEWLDLAALLTGAGSEASGPNSSVGGGDAPVADGDRRGSVYLNTLAYLIYTSGSTGTPKAVAVSNAGIADLVAAHRAVTGSRVDDPDTRVLHVASPSFDASFFEMIWAVAAGHTLVIAPAEDYAGPALDEVIEAGEVTDMVITPSVLASLDPGRAETVRNLATAGEACPPELVERWAARGRRLFNFYGPSETTVWATRGRLLPGKPVTIGRAIGGFTAHVLDARLHPVPTGVVGELYLEADGLARGYLGRPGLTATSFVANPFAGGDASGSRLYATGDLVRMTASGDLEFAGRSDHQVKINGQRVELGEIEAVLADQPGVRQAVVLGVDDESGATRLVGYLVGDGSASVETDSVAAAAARRLPGHMVPAHLIEIPELPLTPSGKLDREALPVPDGGTTNEFVAPATDAERTLAGIVAGLLGRDDVSVTESFFALGGDSIMSIQLASAAKAAGLALTPREIFEYRTVRAMARAAAEEATVAALAEPSGGADGEVPLPPIVAWMIEQSDGPSDYADFSQAMVLRAPRGLDESGLRTVLAAVVQTHPALSATLDQDFATAILRTGSTEPDDAVWTSHRVVDSAVGSEAFADAVRSAHADALDHLHPTVGLLVAAVLLRDPSGDGRVVLAIHHLAVDAVSWPILFEDLATAWGQYRDGRPIELRGEATSVRGWFTAVAEEASARADELGYWLDRLPETPTDLGGRR</sequence>
<dbReference type="InterPro" id="IPR001242">
    <property type="entry name" value="Condensation_dom"/>
</dbReference>
<dbReference type="Gene3D" id="3.30.559.10">
    <property type="entry name" value="Chloramphenicol acetyltransferase-like domain"/>
    <property type="match status" value="7"/>
</dbReference>
<dbReference type="UniPathway" id="UPA00011"/>
<dbReference type="RefSeq" id="WP_007320512.1">
    <property type="nucleotide sequence ID" value="NZ_BAEE01000011.1"/>
</dbReference>
<gene>
    <name evidence="6" type="ORF">GOARA_011_00500</name>
</gene>
<dbReference type="InterPro" id="IPR010071">
    <property type="entry name" value="AA_adenyl_dom"/>
</dbReference>
<protein>
    <submittedName>
        <fullName evidence="6">Putative non-ribosomal peptide synthetase</fullName>
    </submittedName>
</protein>
<feature type="compositionally biased region" description="Basic and acidic residues" evidence="4">
    <location>
        <begin position="6072"/>
        <end position="6083"/>
    </location>
</feature>
<feature type="region of interest" description="Disordered" evidence="4">
    <location>
        <begin position="5969"/>
        <end position="6090"/>
    </location>
</feature>
<reference evidence="6 7" key="1">
    <citation type="submission" date="2011-11" db="EMBL/GenBank/DDBJ databases">
        <title>Whole genome shotgun sequence of Gordonia araii NBRC 100433.</title>
        <authorList>
            <person name="Yoshida Y."/>
            <person name="Hosoyama A."/>
            <person name="Tsuchikane K."/>
            <person name="Katsumata H."/>
            <person name="Yamazaki S."/>
            <person name="Fujita N."/>
        </authorList>
    </citation>
    <scope>NUCLEOTIDE SEQUENCE [LARGE SCALE GENOMIC DNA]</scope>
    <source>
        <strain evidence="6 7">NBRC 100433</strain>
    </source>
</reference>
<dbReference type="GO" id="GO:0043041">
    <property type="term" value="P:amino acid activation for nonribosomal peptide biosynthetic process"/>
    <property type="evidence" value="ECO:0007669"/>
    <property type="project" value="TreeGrafter"/>
</dbReference>
<dbReference type="SUPFAM" id="SSF56801">
    <property type="entry name" value="Acetyl-CoA synthetase-like"/>
    <property type="match status" value="6"/>
</dbReference>
<feature type="domain" description="Carrier" evidence="5">
    <location>
        <begin position="6633"/>
        <end position="6707"/>
    </location>
</feature>
<feature type="domain" description="Carrier" evidence="5">
    <location>
        <begin position="641"/>
        <end position="716"/>
    </location>
</feature>
<dbReference type="FunFam" id="3.30.300.30:FF:000015">
    <property type="entry name" value="Nonribosomal peptide synthase SidD"/>
    <property type="match status" value="1"/>
</dbReference>
<keyword evidence="2" id="KW-0596">Phosphopantetheine</keyword>
<feature type="domain" description="Carrier" evidence="5">
    <location>
        <begin position="1735"/>
        <end position="1810"/>
    </location>
</feature>
<evidence type="ECO:0000256" key="2">
    <source>
        <dbReference type="ARBA" id="ARBA00022450"/>
    </source>
</evidence>
<dbReference type="SUPFAM" id="SSF52777">
    <property type="entry name" value="CoA-dependent acyltransferases"/>
    <property type="match status" value="13"/>
</dbReference>
<dbReference type="InterPro" id="IPR045851">
    <property type="entry name" value="AMP-bd_C_sf"/>
</dbReference>
<dbReference type="Gene3D" id="1.10.1200.10">
    <property type="entry name" value="ACP-like"/>
    <property type="match status" value="6"/>
</dbReference>
<evidence type="ECO:0000259" key="5">
    <source>
        <dbReference type="PROSITE" id="PS50075"/>
    </source>
</evidence>
<feature type="domain" description="Carrier" evidence="5">
    <location>
        <begin position="4382"/>
        <end position="4457"/>
    </location>
</feature>
<dbReference type="InterPro" id="IPR042099">
    <property type="entry name" value="ANL_N_sf"/>
</dbReference>
<dbReference type="NCBIfam" id="NF003417">
    <property type="entry name" value="PRK04813.1"/>
    <property type="match status" value="6"/>
</dbReference>
<dbReference type="Proteomes" id="UP000035088">
    <property type="component" value="Unassembled WGS sequence"/>
</dbReference>
<dbReference type="GO" id="GO:0009366">
    <property type="term" value="C:enterobactin synthetase complex"/>
    <property type="evidence" value="ECO:0007669"/>
    <property type="project" value="TreeGrafter"/>
</dbReference>
<dbReference type="GO" id="GO:0008610">
    <property type="term" value="P:lipid biosynthetic process"/>
    <property type="evidence" value="ECO:0007669"/>
    <property type="project" value="UniProtKB-ARBA"/>
</dbReference>
<dbReference type="FunFam" id="3.40.50.980:FF:000001">
    <property type="entry name" value="Non-ribosomal peptide synthetase"/>
    <property type="match status" value="2"/>
</dbReference>
<evidence type="ECO:0000256" key="4">
    <source>
        <dbReference type="SAM" id="MobiDB-lite"/>
    </source>
</evidence>
<dbReference type="InterPro" id="IPR006162">
    <property type="entry name" value="Ppantetheine_attach_site"/>
</dbReference>
<dbReference type="GO" id="GO:0031177">
    <property type="term" value="F:phosphopantetheine binding"/>
    <property type="evidence" value="ECO:0007669"/>
    <property type="project" value="InterPro"/>
</dbReference>
<keyword evidence="7" id="KW-1185">Reference proteome</keyword>
<evidence type="ECO:0000313" key="7">
    <source>
        <dbReference type="Proteomes" id="UP000035088"/>
    </source>
</evidence>
<dbReference type="InterPro" id="IPR036736">
    <property type="entry name" value="ACP-like_sf"/>
</dbReference>
<dbReference type="Pfam" id="PF00550">
    <property type="entry name" value="PP-binding"/>
    <property type="match status" value="6"/>
</dbReference>
<evidence type="ECO:0000313" key="6">
    <source>
        <dbReference type="EMBL" id="GAB08434.1"/>
    </source>
</evidence>
<dbReference type="PANTHER" id="PTHR45527">
    <property type="entry name" value="NONRIBOSOMAL PEPTIDE SYNTHETASE"/>
    <property type="match status" value="1"/>
</dbReference>
<keyword evidence="3" id="KW-0597">Phosphoprotein</keyword>
<dbReference type="NCBIfam" id="TIGR01733">
    <property type="entry name" value="AA-adenyl-dom"/>
    <property type="match status" value="6"/>
</dbReference>
<comment type="caution">
    <text evidence="6">The sequence shown here is derived from an EMBL/GenBank/DDBJ whole genome shotgun (WGS) entry which is preliminary data.</text>
</comment>
<dbReference type="Pfam" id="PF13193">
    <property type="entry name" value="AMP-binding_C"/>
    <property type="match status" value="4"/>
</dbReference>
<dbReference type="FunFam" id="3.30.300.30:FF:000010">
    <property type="entry name" value="Enterobactin synthetase component F"/>
    <property type="match status" value="2"/>
</dbReference>
<feature type="compositionally biased region" description="Polar residues" evidence="4">
    <location>
        <begin position="5971"/>
        <end position="5981"/>
    </location>
</feature>
<dbReference type="Pfam" id="PF00501">
    <property type="entry name" value="AMP-binding"/>
    <property type="match status" value="6"/>
</dbReference>
<feature type="domain" description="Carrier" evidence="5">
    <location>
        <begin position="5434"/>
        <end position="5510"/>
    </location>
</feature>
<dbReference type="InterPro" id="IPR020845">
    <property type="entry name" value="AMP-binding_CS"/>
</dbReference>
<name>G7GXV9_9ACTN</name>
<dbReference type="GO" id="GO:0009239">
    <property type="term" value="P:enterobactin biosynthetic process"/>
    <property type="evidence" value="ECO:0007669"/>
    <property type="project" value="TreeGrafter"/>
</dbReference>
<dbReference type="SUPFAM" id="SSF47336">
    <property type="entry name" value="ACP-like"/>
    <property type="match status" value="6"/>
</dbReference>
<dbReference type="SMART" id="SM00823">
    <property type="entry name" value="PKS_PP"/>
    <property type="match status" value="6"/>
</dbReference>
<feature type="domain" description="Carrier" evidence="5">
    <location>
        <begin position="2842"/>
        <end position="2916"/>
    </location>
</feature>
<comment type="cofactor">
    <cofactor evidence="1">
        <name>pantetheine 4'-phosphate</name>
        <dbReference type="ChEBI" id="CHEBI:47942"/>
    </cofactor>
</comment>
<dbReference type="GO" id="GO:0047527">
    <property type="term" value="F:2,3-dihydroxybenzoate-serine ligase activity"/>
    <property type="evidence" value="ECO:0007669"/>
    <property type="project" value="TreeGrafter"/>
</dbReference>
<dbReference type="FunFam" id="1.10.1200.10:FF:000016">
    <property type="entry name" value="Non-ribosomal peptide synthase"/>
    <property type="match status" value="1"/>
</dbReference>
<dbReference type="CDD" id="cd05930">
    <property type="entry name" value="A_NRPS"/>
    <property type="match status" value="5"/>
</dbReference>
<proteinExistence type="predicted"/>
<dbReference type="CDD" id="cd19540">
    <property type="entry name" value="LCL_NRPS-like"/>
    <property type="match status" value="4"/>
</dbReference>
<evidence type="ECO:0000256" key="3">
    <source>
        <dbReference type="ARBA" id="ARBA00022553"/>
    </source>
</evidence>
<dbReference type="Gene3D" id="2.30.38.10">
    <property type="entry name" value="Luciferase, Domain 3"/>
    <property type="match status" value="4"/>
</dbReference>
<dbReference type="STRING" id="1073574.GOARA_011_00500"/>
<dbReference type="PROSITE" id="PS00012">
    <property type="entry name" value="PHOSPHOPANTETHEINE"/>
    <property type="match status" value="3"/>
</dbReference>
<dbReference type="Gene3D" id="3.30.300.30">
    <property type="match status" value="6"/>
</dbReference>
<feature type="compositionally biased region" description="Basic and acidic residues" evidence="4">
    <location>
        <begin position="5987"/>
        <end position="5998"/>
    </location>
</feature>
<dbReference type="Gene3D" id="3.30.559.30">
    <property type="entry name" value="Nonribosomal peptide synthetase, condensation domain"/>
    <property type="match status" value="6"/>
</dbReference>
<dbReference type="Gene3D" id="3.40.50.980">
    <property type="match status" value="8"/>
</dbReference>
<accession>G7GXV9</accession>